<evidence type="ECO:0000256" key="2">
    <source>
        <dbReference type="ARBA" id="ARBA00009347"/>
    </source>
</evidence>
<accession>A0A917TXU6</accession>
<organism evidence="7 8">
    <name type="scientific">Dactylosporangium sucinum</name>
    <dbReference type="NCBI Taxonomy" id="1424081"/>
    <lineage>
        <taxon>Bacteria</taxon>
        <taxon>Bacillati</taxon>
        <taxon>Actinomycetota</taxon>
        <taxon>Actinomycetes</taxon>
        <taxon>Micromonosporales</taxon>
        <taxon>Micromonosporaceae</taxon>
        <taxon>Dactylosporangium</taxon>
    </lineage>
</organism>
<evidence type="ECO:0000256" key="1">
    <source>
        <dbReference type="ARBA" id="ARBA00001974"/>
    </source>
</evidence>
<dbReference type="Gene3D" id="1.20.140.10">
    <property type="entry name" value="Butyryl-CoA Dehydrogenase, subunit A, domain 3"/>
    <property type="match status" value="1"/>
</dbReference>
<dbReference type="PANTHER" id="PTHR43884">
    <property type="entry name" value="ACYL-COA DEHYDROGENASE"/>
    <property type="match status" value="1"/>
</dbReference>
<dbReference type="PANTHER" id="PTHR43884:SF20">
    <property type="entry name" value="ACYL-COA DEHYDROGENASE FADE28"/>
    <property type="match status" value="1"/>
</dbReference>
<keyword evidence="4" id="KW-0274">FAD</keyword>
<evidence type="ECO:0000256" key="3">
    <source>
        <dbReference type="ARBA" id="ARBA00022630"/>
    </source>
</evidence>
<dbReference type="InterPro" id="IPR036250">
    <property type="entry name" value="AcylCo_DH-like_C"/>
</dbReference>
<dbReference type="SUPFAM" id="SSF56645">
    <property type="entry name" value="Acyl-CoA dehydrogenase NM domain-like"/>
    <property type="match status" value="1"/>
</dbReference>
<dbReference type="InterPro" id="IPR009075">
    <property type="entry name" value="AcylCo_DH/oxidase_C"/>
</dbReference>
<evidence type="ECO:0000256" key="5">
    <source>
        <dbReference type="ARBA" id="ARBA00023002"/>
    </source>
</evidence>
<name>A0A917TXU6_9ACTN</name>
<keyword evidence="8" id="KW-1185">Reference proteome</keyword>
<dbReference type="Pfam" id="PF00441">
    <property type="entry name" value="Acyl-CoA_dh_1"/>
    <property type="match status" value="1"/>
</dbReference>
<comment type="similarity">
    <text evidence="2">Belongs to the acyl-CoA dehydrogenase family.</text>
</comment>
<dbReference type="GO" id="GO:0050660">
    <property type="term" value="F:flavin adenine dinucleotide binding"/>
    <property type="evidence" value="ECO:0007669"/>
    <property type="project" value="InterPro"/>
</dbReference>
<sequence>MTDWTLLAPDDDARALDEAAGAHFAALRGPEAIRTAIDAGTAPPDDGWKVLLDGGYPDIAVPEDLGGAGRLIDLAVVLEAAGRTLLTPGLLPSALATRAQLAAGVHRAEFRAAPAGFALARGTVADGRCSVERAHVLGGLGAATLTLVVAGDERAWVVVVDPRADGVDLVQETTVIDPSRPLPAYRLTGAACLAERAVELDTALAECRVCLSADLVGTAAGALHAAVAHAQARRQFGHPIGAFQAVKHQLADAYVEVERARSLTYGAALGEASPLLANAVAAEAAVRVASRYTQLMGAMGVTFEADCHLFLRRAHQTAGLLGTPDDLYLAAAREAR</sequence>
<dbReference type="InterPro" id="IPR009100">
    <property type="entry name" value="AcylCoA_DH/oxidase_NM_dom_sf"/>
</dbReference>
<comment type="cofactor">
    <cofactor evidence="1">
        <name>FAD</name>
        <dbReference type="ChEBI" id="CHEBI:57692"/>
    </cofactor>
</comment>
<evidence type="ECO:0000313" key="8">
    <source>
        <dbReference type="Proteomes" id="UP000642070"/>
    </source>
</evidence>
<dbReference type="GO" id="GO:0003995">
    <property type="term" value="F:acyl-CoA dehydrogenase activity"/>
    <property type="evidence" value="ECO:0007669"/>
    <property type="project" value="TreeGrafter"/>
</dbReference>
<dbReference type="InterPro" id="IPR037069">
    <property type="entry name" value="AcylCoA_DH/ox_N_sf"/>
</dbReference>
<gene>
    <name evidence="7" type="ORF">GCM10007977_047840</name>
</gene>
<dbReference type="AlphaFoldDB" id="A0A917TXU6"/>
<keyword evidence="3" id="KW-0285">Flavoprotein</keyword>
<dbReference type="Proteomes" id="UP000642070">
    <property type="component" value="Unassembled WGS sequence"/>
</dbReference>
<keyword evidence="5" id="KW-0560">Oxidoreductase</keyword>
<dbReference type="Gene3D" id="1.10.540.10">
    <property type="entry name" value="Acyl-CoA dehydrogenase/oxidase, N-terminal domain"/>
    <property type="match status" value="1"/>
</dbReference>
<evidence type="ECO:0000259" key="6">
    <source>
        <dbReference type="Pfam" id="PF00441"/>
    </source>
</evidence>
<comment type="caution">
    <text evidence="7">The sequence shown here is derived from an EMBL/GenBank/DDBJ whole genome shotgun (WGS) entry which is preliminary data.</text>
</comment>
<dbReference type="SUPFAM" id="SSF47203">
    <property type="entry name" value="Acyl-CoA dehydrogenase C-terminal domain-like"/>
    <property type="match status" value="1"/>
</dbReference>
<reference evidence="7" key="1">
    <citation type="journal article" date="2014" name="Int. J. Syst. Evol. Microbiol.">
        <title>Complete genome sequence of Corynebacterium casei LMG S-19264T (=DSM 44701T), isolated from a smear-ripened cheese.</title>
        <authorList>
            <consortium name="US DOE Joint Genome Institute (JGI-PGF)"/>
            <person name="Walter F."/>
            <person name="Albersmeier A."/>
            <person name="Kalinowski J."/>
            <person name="Ruckert C."/>
        </authorList>
    </citation>
    <scope>NUCLEOTIDE SEQUENCE</scope>
    <source>
        <strain evidence="7">JCM 19831</strain>
    </source>
</reference>
<evidence type="ECO:0000256" key="4">
    <source>
        <dbReference type="ARBA" id="ARBA00022827"/>
    </source>
</evidence>
<dbReference type="RefSeq" id="WP_190252142.1">
    <property type="nucleotide sequence ID" value="NZ_BMPI01000023.1"/>
</dbReference>
<feature type="domain" description="Acyl-CoA dehydrogenase/oxidase C-terminal" evidence="6">
    <location>
        <begin position="202"/>
        <end position="322"/>
    </location>
</feature>
<protein>
    <submittedName>
        <fullName evidence="7">Acyl-CoA dehydrogenase</fullName>
    </submittedName>
</protein>
<evidence type="ECO:0000313" key="7">
    <source>
        <dbReference type="EMBL" id="GGM40824.1"/>
    </source>
</evidence>
<proteinExistence type="inferred from homology"/>
<dbReference type="EMBL" id="BMPI01000023">
    <property type="protein sequence ID" value="GGM40824.1"/>
    <property type="molecule type" value="Genomic_DNA"/>
</dbReference>
<reference evidence="7" key="2">
    <citation type="submission" date="2020-09" db="EMBL/GenBank/DDBJ databases">
        <authorList>
            <person name="Sun Q."/>
            <person name="Ohkuma M."/>
        </authorList>
    </citation>
    <scope>NUCLEOTIDE SEQUENCE</scope>
    <source>
        <strain evidence="7">JCM 19831</strain>
    </source>
</reference>